<dbReference type="GO" id="GO:0046872">
    <property type="term" value="F:metal ion binding"/>
    <property type="evidence" value="ECO:0007669"/>
    <property type="project" value="UniProtKB-KW"/>
</dbReference>
<feature type="active site" evidence="7">
    <location>
        <position position="340"/>
    </location>
</feature>
<dbReference type="InterPro" id="IPR001590">
    <property type="entry name" value="Peptidase_M12B"/>
</dbReference>
<dbReference type="Proteomes" id="UP000710432">
    <property type="component" value="Unassembled WGS sequence"/>
</dbReference>
<evidence type="ECO:0000256" key="1">
    <source>
        <dbReference type="ARBA" id="ARBA00004167"/>
    </source>
</evidence>
<feature type="domain" description="Disintegrin" evidence="11">
    <location>
        <begin position="895"/>
        <end position="981"/>
    </location>
</feature>
<evidence type="ECO:0000256" key="6">
    <source>
        <dbReference type="PROSITE-ProRule" id="PRU00068"/>
    </source>
</evidence>
<dbReference type="SMART" id="SM00608">
    <property type="entry name" value="ACR"/>
    <property type="match status" value="1"/>
</dbReference>
<reference evidence="13" key="1">
    <citation type="submission" date="2020-03" db="EMBL/GenBank/DDBJ databases">
        <title>Studies in the Genomics of Life Span.</title>
        <authorList>
            <person name="Glass D."/>
        </authorList>
    </citation>
    <scope>NUCLEOTIDE SEQUENCE</scope>
    <source>
        <strain evidence="13">LTLLF</strain>
        <tissue evidence="13">Muscle</tissue>
    </source>
</reference>
<evidence type="ECO:0000256" key="10">
    <source>
        <dbReference type="SAM" id="SignalP"/>
    </source>
</evidence>
<dbReference type="Pfam" id="PF01421">
    <property type="entry name" value="Reprolysin"/>
    <property type="match status" value="2"/>
</dbReference>
<dbReference type="SUPFAM" id="SSF57552">
    <property type="entry name" value="Blood coagulation inhibitor (disintegrin)"/>
    <property type="match status" value="1"/>
</dbReference>
<dbReference type="InterPro" id="IPR001762">
    <property type="entry name" value="Disintegrin_dom"/>
</dbReference>
<evidence type="ECO:0000256" key="3">
    <source>
        <dbReference type="ARBA" id="ARBA00022989"/>
    </source>
</evidence>
<evidence type="ECO:0000256" key="5">
    <source>
        <dbReference type="ARBA" id="ARBA00023157"/>
    </source>
</evidence>
<dbReference type="CDD" id="cd04269">
    <property type="entry name" value="ZnMc_adamalysin_II_like"/>
    <property type="match status" value="2"/>
</dbReference>
<dbReference type="PANTHER" id="PTHR11905">
    <property type="entry name" value="ADAM A DISINTEGRIN AND METALLOPROTEASE DOMAIN"/>
    <property type="match status" value="1"/>
</dbReference>
<comment type="caution">
    <text evidence="7">Lacks conserved residue(s) required for the propagation of feature annotation.</text>
</comment>
<evidence type="ECO:0000256" key="2">
    <source>
        <dbReference type="ARBA" id="ARBA00022692"/>
    </source>
</evidence>
<feature type="binding site" evidence="7">
    <location>
        <position position="838"/>
    </location>
    <ligand>
        <name>Zn(2+)</name>
        <dbReference type="ChEBI" id="CHEBI:29105"/>
        <note>catalytic</note>
    </ligand>
</feature>
<dbReference type="GO" id="GO:0004222">
    <property type="term" value="F:metalloendopeptidase activity"/>
    <property type="evidence" value="ECO:0007669"/>
    <property type="project" value="InterPro"/>
</dbReference>
<dbReference type="PROSITE" id="PS00427">
    <property type="entry name" value="DISINTEGRIN_1"/>
    <property type="match status" value="1"/>
</dbReference>
<evidence type="ECO:0000259" key="11">
    <source>
        <dbReference type="PROSITE" id="PS50214"/>
    </source>
</evidence>
<feature type="disulfide bond" evidence="7">
    <location>
        <begin position="356"/>
        <end position="361"/>
    </location>
</feature>
<name>A0A8J6GUB0_MICOH</name>
<comment type="subcellular location">
    <subcellularLocation>
        <location evidence="1">Membrane</location>
        <topology evidence="1">Single-pass membrane protein</topology>
    </subcellularLocation>
</comment>
<proteinExistence type="predicted"/>
<feature type="transmembrane region" description="Helical" evidence="9">
    <location>
        <begin position="1162"/>
        <end position="1183"/>
    </location>
</feature>
<dbReference type="FunFam" id="3.40.390.10:FF:000002">
    <property type="entry name" value="Disintegrin and metalloproteinase domain-containing protein 22"/>
    <property type="match status" value="2"/>
</dbReference>
<gene>
    <name evidence="13" type="ORF">LTLLF_125195</name>
</gene>
<dbReference type="PANTHER" id="PTHR11905:SF21">
    <property type="entry name" value="DISINTEGRIN AND METALLOPROTEINASE DOMAIN-CONTAINING PROTEIN 7"/>
    <property type="match status" value="1"/>
</dbReference>
<dbReference type="GO" id="GO:0006508">
    <property type="term" value="P:proteolysis"/>
    <property type="evidence" value="ECO:0007669"/>
    <property type="project" value="InterPro"/>
</dbReference>
<feature type="disulfide bond" evidence="6">
    <location>
        <begin position="953"/>
        <end position="973"/>
    </location>
</feature>
<keyword evidence="7" id="KW-0862">Zinc</keyword>
<dbReference type="EMBL" id="JAATJU010020180">
    <property type="protein sequence ID" value="KAH0516499.1"/>
    <property type="molecule type" value="Genomic_DNA"/>
</dbReference>
<dbReference type="Pfam" id="PF01562">
    <property type="entry name" value="Pep_M12B_propep"/>
    <property type="match status" value="1"/>
</dbReference>
<dbReference type="InterPro" id="IPR036436">
    <property type="entry name" value="Disintegrin_dom_sf"/>
</dbReference>
<dbReference type="PROSITE" id="PS50214">
    <property type="entry name" value="DISINTEGRIN_2"/>
    <property type="match status" value="2"/>
</dbReference>
<keyword evidence="2 9" id="KW-0812">Transmembrane</keyword>
<dbReference type="PRINTS" id="PR00289">
    <property type="entry name" value="DISINTEGRIN"/>
</dbReference>
<dbReference type="Gene3D" id="4.10.70.10">
    <property type="entry name" value="Disintegrin domain"/>
    <property type="match status" value="2"/>
</dbReference>
<comment type="caution">
    <text evidence="13">The sequence shown here is derived from an EMBL/GenBank/DDBJ whole genome shotgun (WGS) entry which is preliminary data.</text>
</comment>
<dbReference type="InterPro" id="IPR018358">
    <property type="entry name" value="Disintegrin_CS"/>
</dbReference>
<evidence type="ECO:0000259" key="12">
    <source>
        <dbReference type="PROSITE" id="PS50215"/>
    </source>
</evidence>
<evidence type="ECO:0000256" key="8">
    <source>
        <dbReference type="SAM" id="MobiDB-lite"/>
    </source>
</evidence>
<dbReference type="InterPro" id="IPR006586">
    <property type="entry name" value="ADAM_Cys-rich"/>
</dbReference>
<protein>
    <submittedName>
        <fullName evidence="13">Disintegrin and metalloproteinase domain-containing protein 7</fullName>
    </submittedName>
</protein>
<keyword evidence="3 9" id="KW-1133">Transmembrane helix</keyword>
<dbReference type="Pfam" id="PF00200">
    <property type="entry name" value="Disintegrin"/>
    <property type="match status" value="1"/>
</dbReference>
<evidence type="ECO:0000313" key="13">
    <source>
        <dbReference type="EMBL" id="KAH0516499.1"/>
    </source>
</evidence>
<feature type="chain" id="PRO_5035307955" evidence="10">
    <location>
        <begin position="21"/>
        <end position="1421"/>
    </location>
</feature>
<sequence>MSWVLLSVLWLIIQTQVIDTKSSPELKLHEIVHPKKLNISPRSGTENNQTERYGKEERYAPEVQYQIILNGEEIIFDLKRTKRLLGPEDTETSYSPKGEEGTRRSQDGKPCYYEGHILNARDSLASISTCDGLRGYFTHHDQRYQIKPLQGTDEGEHAVLPYSQEEPGTAKYKHADEHAGRKRSHLRISRSLKSPNEDTLQVQKYLNLFLVLDNAFYKMHNGNVTRIRSFVFEVLNLLNVIFRTIDTQVSLVDMEIWSDSDKIKVVPGIGTTFRSFMRWHYSVVGKKKFHNHAQLLSGSGFLQGRVGMAASNSLCSTSSVSVIEAKRKNSVTLAAVMSHELGHALGMKDVVYSTKCPSGSCVMNQYLSSKFPKDFSTASRSLFKGFLSSGGGRCLLQAPNPKNFIKSTCGNQVLETGEDCDCGSPEECTNLCCEPLTCRLKSQPDCREEASNHVTSMCHASLLLGNCDTCCRSKELKSTPKQAVAEKAAMLSKCGLLGKAYQKLYENHNDAHWVCDYFAFMYVCAAYACLVPLEATRERQIPSNCLYAVKRLIPSQGGTCFLSSPVHKLWPYDSHALYQKLYSDCVKLSWAIEEMYGEAYEEELLYEIKLGRKTLILHLLKSRGFFRVNDQRYLIEPVKYSDDGEHLVFKYNIKAPYATNYSCAGLNFTKKSAPKDVKNINEHKLEDFHKEKFIELFIVVDDYVYHRNNKPQNKLRKRIWGMVNFVNMIYKTLNIHVALAGLEIWSSGDKIEITSNLETALLHFSTWQETVLKKRKDFDHVILLSGKWLYTPMQGIAYPRGMCQALRSCSIVKDLLPDVNIIGNRMAHQLGHSLGMQHDEFPCTCPVGKCVMGGSGSIPAIKFSKCSQSQYQQYLNDQKPACIFNNPLPADFIEYPFCGNKKVDEGEECDCGSVQECTNPCCDARKCVLKPGFTCVEGECCQSCQIKKEGTVCRPAKNECDFPEMCTGHSPECPKDQFQVNGFPCKNGEGYCFMGQCPTPDDQCSELFGDGAQESHGLCYKINKKGNRFGYCKKKGNTFALCDEKDLKCGKLFCAGGQRSSLLGESKVYSLTNQKQNVTIKCKTMFLNHNSRDMGLVNAGTKCGDGMVCSYGECVQMEKVYNTSSCPSQCEENAVDDHEHECHCEAGAIITDWGETLNLTSVSIMVVVLVMVIIAVGLVTLLVRYQKCIKIKPVQNSPREMRGVENKGYFPDENPTRRDPVLTDIHPLHFCKQLCRCQGLLKFPPPSYVPARPQKPQDTWMSAQCSVPVLRISAGRRVIWVICSPSRSGHRDENVTHASRNMPMACTGQRLSLEKVGHLGLLSGPQQDTYDPAEIVTLALPTARASAEPHCLAFPPMPPPHYIEGWLKPNSLQDLLDQQPFKMDPPIGAIAGDSDVKFFPGQSNLDCAGSEAVTLALLAEL</sequence>
<evidence type="ECO:0000256" key="9">
    <source>
        <dbReference type="SAM" id="Phobius"/>
    </source>
</evidence>
<dbReference type="SUPFAM" id="SSF55486">
    <property type="entry name" value="Metalloproteases ('zincins'), catalytic domain"/>
    <property type="match status" value="2"/>
</dbReference>
<evidence type="ECO:0000313" key="14">
    <source>
        <dbReference type="Proteomes" id="UP000710432"/>
    </source>
</evidence>
<keyword evidence="5 7" id="KW-1015">Disulfide bond</keyword>
<dbReference type="Gene3D" id="3.40.390.10">
    <property type="entry name" value="Collagenase (Catalytic Domain)"/>
    <property type="match status" value="2"/>
</dbReference>
<feature type="domain" description="Disintegrin" evidence="11">
    <location>
        <begin position="406"/>
        <end position="472"/>
    </location>
</feature>
<dbReference type="InterPro" id="IPR034027">
    <property type="entry name" value="Reprolysin_adamalysin"/>
</dbReference>
<feature type="binding site" evidence="7">
    <location>
        <position position="832"/>
    </location>
    <ligand>
        <name>Zn(2+)</name>
        <dbReference type="ChEBI" id="CHEBI:29105"/>
        <note>catalytic</note>
    </ligand>
</feature>
<keyword evidence="10" id="KW-0732">Signal</keyword>
<feature type="region of interest" description="Disordered" evidence="8">
    <location>
        <begin position="87"/>
        <end position="109"/>
    </location>
</feature>
<feature type="domain" description="Peptidase M12B" evidence="12">
    <location>
        <begin position="692"/>
        <end position="887"/>
    </location>
</feature>
<dbReference type="PROSITE" id="PS50215">
    <property type="entry name" value="ADAM_MEPRO"/>
    <property type="match status" value="2"/>
</dbReference>
<dbReference type="FunFam" id="4.10.70.10:FF:000001">
    <property type="entry name" value="Disintegrin and metalloproteinase domain-containing protein 22"/>
    <property type="match status" value="1"/>
</dbReference>
<dbReference type="InterPro" id="IPR024079">
    <property type="entry name" value="MetalloPept_cat_dom_sf"/>
</dbReference>
<dbReference type="GO" id="GO:0005886">
    <property type="term" value="C:plasma membrane"/>
    <property type="evidence" value="ECO:0007669"/>
    <property type="project" value="TreeGrafter"/>
</dbReference>
<accession>A0A8J6GUB0</accession>
<evidence type="ECO:0000256" key="4">
    <source>
        <dbReference type="ARBA" id="ARBA00023136"/>
    </source>
</evidence>
<dbReference type="SMART" id="SM00050">
    <property type="entry name" value="DISIN"/>
    <property type="match status" value="1"/>
</dbReference>
<dbReference type="Pfam" id="PF08516">
    <property type="entry name" value="ADAM_CR"/>
    <property type="match status" value="1"/>
</dbReference>
<feature type="disulfide bond" evidence="7">
    <location>
        <begin position="845"/>
        <end position="850"/>
    </location>
</feature>
<feature type="domain" description="Peptidase M12B" evidence="12">
    <location>
        <begin position="204"/>
        <end position="399"/>
    </location>
</feature>
<keyword evidence="4 9" id="KW-0472">Membrane</keyword>
<dbReference type="InterPro" id="IPR002870">
    <property type="entry name" value="Peptidase_M12B_N"/>
</dbReference>
<keyword evidence="7" id="KW-0479">Metal-binding</keyword>
<feature type="signal peptide" evidence="10">
    <location>
        <begin position="1"/>
        <end position="20"/>
    </location>
</feature>
<feature type="binding site" evidence="7">
    <location>
        <position position="828"/>
    </location>
    <ligand>
        <name>Zn(2+)</name>
        <dbReference type="ChEBI" id="CHEBI:29105"/>
        <note>catalytic</note>
    </ligand>
</feature>
<organism evidence="13 14">
    <name type="scientific">Microtus ochrogaster</name>
    <name type="common">Prairie vole</name>
    <dbReference type="NCBI Taxonomy" id="79684"/>
    <lineage>
        <taxon>Eukaryota</taxon>
        <taxon>Metazoa</taxon>
        <taxon>Chordata</taxon>
        <taxon>Craniata</taxon>
        <taxon>Vertebrata</taxon>
        <taxon>Euteleostomi</taxon>
        <taxon>Mammalia</taxon>
        <taxon>Eutheria</taxon>
        <taxon>Euarchontoglires</taxon>
        <taxon>Glires</taxon>
        <taxon>Rodentia</taxon>
        <taxon>Myomorpha</taxon>
        <taxon>Muroidea</taxon>
        <taxon>Cricetidae</taxon>
        <taxon>Arvicolinae</taxon>
        <taxon>Microtus</taxon>
    </lineage>
</organism>
<feature type="compositionally biased region" description="Basic and acidic residues" evidence="8">
    <location>
        <begin position="97"/>
        <end position="107"/>
    </location>
</feature>
<evidence type="ECO:0000256" key="7">
    <source>
        <dbReference type="PROSITE-ProRule" id="PRU00276"/>
    </source>
</evidence>